<dbReference type="OrthoDB" id="6499973at2759"/>
<dbReference type="EMBL" id="BMAO01034954">
    <property type="protein sequence ID" value="GFR00078.1"/>
    <property type="molecule type" value="Genomic_DNA"/>
</dbReference>
<dbReference type="InterPro" id="IPR036259">
    <property type="entry name" value="MFS_trans_sf"/>
</dbReference>
<evidence type="ECO:0000313" key="3">
    <source>
        <dbReference type="Proteomes" id="UP000887116"/>
    </source>
</evidence>
<sequence length="81" mass="8562">ATSNLTSIVLVELFGLKALTNSYGLVFLFTGLAITIGSPVPGILHDITGDYDAGFYLSGAMITTSSLILFVIPIIQKKCPQ</sequence>
<feature type="non-terminal residue" evidence="2">
    <location>
        <position position="81"/>
    </location>
</feature>
<dbReference type="AlphaFoldDB" id="A0A8X6GB40"/>
<gene>
    <name evidence="2" type="primary">SLC16A14_3</name>
    <name evidence="2" type="ORF">TNCT_37051</name>
</gene>
<dbReference type="SUPFAM" id="SSF103473">
    <property type="entry name" value="MFS general substrate transporter"/>
    <property type="match status" value="1"/>
</dbReference>
<dbReference type="GO" id="GO:0008028">
    <property type="term" value="F:monocarboxylic acid transmembrane transporter activity"/>
    <property type="evidence" value="ECO:0007669"/>
    <property type="project" value="TreeGrafter"/>
</dbReference>
<accession>A0A8X6GB40</accession>
<organism evidence="2 3">
    <name type="scientific">Trichonephila clavata</name>
    <name type="common">Joro spider</name>
    <name type="synonym">Nephila clavata</name>
    <dbReference type="NCBI Taxonomy" id="2740835"/>
    <lineage>
        <taxon>Eukaryota</taxon>
        <taxon>Metazoa</taxon>
        <taxon>Ecdysozoa</taxon>
        <taxon>Arthropoda</taxon>
        <taxon>Chelicerata</taxon>
        <taxon>Arachnida</taxon>
        <taxon>Araneae</taxon>
        <taxon>Araneomorphae</taxon>
        <taxon>Entelegynae</taxon>
        <taxon>Araneoidea</taxon>
        <taxon>Nephilidae</taxon>
        <taxon>Trichonephila</taxon>
    </lineage>
</organism>
<dbReference type="PANTHER" id="PTHR11360">
    <property type="entry name" value="MONOCARBOXYLATE TRANSPORTER"/>
    <property type="match status" value="1"/>
</dbReference>
<reference evidence="2" key="1">
    <citation type="submission" date="2020-07" db="EMBL/GenBank/DDBJ databases">
        <title>Multicomponent nature underlies the extraordinary mechanical properties of spider dragline silk.</title>
        <authorList>
            <person name="Kono N."/>
            <person name="Nakamura H."/>
            <person name="Mori M."/>
            <person name="Yoshida Y."/>
            <person name="Ohtoshi R."/>
            <person name="Malay A.D."/>
            <person name="Moran D.A.P."/>
            <person name="Tomita M."/>
            <person name="Numata K."/>
            <person name="Arakawa K."/>
        </authorList>
    </citation>
    <scope>NUCLEOTIDE SEQUENCE</scope>
</reference>
<feature type="transmembrane region" description="Helical" evidence="1">
    <location>
        <begin position="23"/>
        <end position="43"/>
    </location>
</feature>
<name>A0A8X6GB40_TRICU</name>
<proteinExistence type="predicted"/>
<keyword evidence="1" id="KW-0812">Transmembrane</keyword>
<dbReference type="PANTHER" id="PTHR11360:SF284">
    <property type="entry name" value="EG:103B4.3 PROTEIN-RELATED"/>
    <property type="match status" value="1"/>
</dbReference>
<keyword evidence="1" id="KW-1133">Transmembrane helix</keyword>
<comment type="caution">
    <text evidence="2">The sequence shown here is derived from an EMBL/GenBank/DDBJ whole genome shotgun (WGS) entry which is preliminary data.</text>
</comment>
<dbReference type="InterPro" id="IPR050327">
    <property type="entry name" value="Proton-linked_MCT"/>
</dbReference>
<keyword evidence="1" id="KW-0472">Membrane</keyword>
<dbReference type="Proteomes" id="UP000887116">
    <property type="component" value="Unassembled WGS sequence"/>
</dbReference>
<feature type="transmembrane region" description="Helical" evidence="1">
    <location>
        <begin position="55"/>
        <end position="75"/>
    </location>
</feature>
<evidence type="ECO:0000313" key="2">
    <source>
        <dbReference type="EMBL" id="GFR00078.1"/>
    </source>
</evidence>
<evidence type="ECO:0000256" key="1">
    <source>
        <dbReference type="SAM" id="Phobius"/>
    </source>
</evidence>
<keyword evidence="3" id="KW-1185">Reference proteome</keyword>
<protein>
    <submittedName>
        <fullName evidence="2">Monocarboxylate transporter 14</fullName>
    </submittedName>
</protein>